<dbReference type="Proteomes" id="UP000054721">
    <property type="component" value="Unassembled WGS sequence"/>
</dbReference>
<gene>
    <name evidence="1" type="ORF">T02_1343</name>
</gene>
<keyword evidence="2" id="KW-1185">Reference proteome</keyword>
<dbReference type="EMBL" id="JYDW01000147">
    <property type="protein sequence ID" value="KRZ54070.1"/>
    <property type="molecule type" value="Genomic_DNA"/>
</dbReference>
<sequence>LLSTLYLGDNSLYSMFNNISEKDTLNATFNDASFQRPSQQQDVCRTFSTYQNITVFVNVPIIEKNIDVQENSADIADGTDKNVSEDVKLPIAYQTHMQFSQINFYASETEHATTYSDFVAVIDPSVATTAIETPTHYVNFYSSAIASGSVCMLNGHSDVLMDDADDPAPSTRIALSDLLQEEEISQNLNDLFTFLFPSSPGRRNVMYQYNTSEFDSDLDKCYEKFVKKSSDLKATAAEDWKKKKVKEFMVTLLKEEIENLNSRSKLANLASTSLTPVETDSVDSGTNDADGSAIDLDVSSISLLDIFSFGDSDDNEDDDSIRLNMKCNNLDDVATDYAD</sequence>
<feature type="non-terminal residue" evidence="1">
    <location>
        <position position="1"/>
    </location>
</feature>
<reference evidence="1 2" key="1">
    <citation type="submission" date="2015-05" db="EMBL/GenBank/DDBJ databases">
        <title>Evolution of Trichinella species and genotypes.</title>
        <authorList>
            <person name="Korhonen P.K."/>
            <person name="Edoardo P."/>
            <person name="Giuseppe L.R."/>
            <person name="Gasser R.B."/>
        </authorList>
    </citation>
    <scope>NUCLEOTIDE SEQUENCE [LARGE SCALE GENOMIC DNA]</scope>
    <source>
        <strain evidence="1">ISS10</strain>
    </source>
</reference>
<proteinExistence type="predicted"/>
<dbReference type="AlphaFoldDB" id="A0A0V1L3T0"/>
<name>A0A0V1L3T0_9BILA</name>
<evidence type="ECO:0000313" key="2">
    <source>
        <dbReference type="Proteomes" id="UP000054721"/>
    </source>
</evidence>
<protein>
    <submittedName>
        <fullName evidence="1">Uncharacterized protein</fullName>
    </submittedName>
</protein>
<dbReference type="OrthoDB" id="5920312at2759"/>
<comment type="caution">
    <text evidence="1">The sequence shown here is derived from an EMBL/GenBank/DDBJ whole genome shotgun (WGS) entry which is preliminary data.</text>
</comment>
<evidence type="ECO:0000313" key="1">
    <source>
        <dbReference type="EMBL" id="KRZ54070.1"/>
    </source>
</evidence>
<organism evidence="1 2">
    <name type="scientific">Trichinella nativa</name>
    <dbReference type="NCBI Taxonomy" id="6335"/>
    <lineage>
        <taxon>Eukaryota</taxon>
        <taxon>Metazoa</taxon>
        <taxon>Ecdysozoa</taxon>
        <taxon>Nematoda</taxon>
        <taxon>Enoplea</taxon>
        <taxon>Dorylaimia</taxon>
        <taxon>Trichinellida</taxon>
        <taxon>Trichinellidae</taxon>
        <taxon>Trichinella</taxon>
    </lineage>
</organism>
<accession>A0A0V1L3T0</accession>